<dbReference type="GO" id="GO:0016872">
    <property type="term" value="F:intramolecular lyase activity"/>
    <property type="evidence" value="ECO:0007669"/>
    <property type="project" value="InterPro"/>
</dbReference>
<dbReference type="Proteomes" id="UP000198929">
    <property type="component" value="Unassembled WGS sequence"/>
</dbReference>
<evidence type="ECO:0000313" key="10">
    <source>
        <dbReference type="EMBL" id="SES04640.1"/>
    </source>
</evidence>
<evidence type="ECO:0000256" key="6">
    <source>
        <dbReference type="ARBA" id="ARBA00023136"/>
    </source>
</evidence>
<evidence type="ECO:0000256" key="4">
    <source>
        <dbReference type="ARBA" id="ARBA00022746"/>
    </source>
</evidence>
<evidence type="ECO:0000256" key="5">
    <source>
        <dbReference type="ARBA" id="ARBA00022989"/>
    </source>
</evidence>
<dbReference type="EMBL" id="FOGQ01000007">
    <property type="protein sequence ID" value="SES04640.1"/>
    <property type="molecule type" value="Genomic_DNA"/>
</dbReference>
<gene>
    <name evidence="10" type="ORF">SAMN05661109_01670</name>
</gene>
<dbReference type="GO" id="GO:0045436">
    <property type="term" value="F:lycopene beta cyclase activity"/>
    <property type="evidence" value="ECO:0007669"/>
    <property type="project" value="UniProtKB-ARBA"/>
</dbReference>
<keyword evidence="4" id="KW-0125">Carotenoid biosynthesis</keyword>
<dbReference type="GO" id="GO:0016020">
    <property type="term" value="C:membrane"/>
    <property type="evidence" value="ECO:0007669"/>
    <property type="project" value="UniProtKB-SubCell"/>
</dbReference>
<feature type="domain" description="Lycopene cyclase" evidence="9">
    <location>
        <begin position="2"/>
        <end position="89"/>
    </location>
</feature>
<feature type="transmembrane region" description="Helical" evidence="8">
    <location>
        <begin position="6"/>
        <end position="24"/>
    </location>
</feature>
<evidence type="ECO:0000313" key="11">
    <source>
        <dbReference type="Proteomes" id="UP000198929"/>
    </source>
</evidence>
<keyword evidence="5 8" id="KW-1133">Transmembrane helix</keyword>
<evidence type="ECO:0000256" key="2">
    <source>
        <dbReference type="ARBA" id="ARBA00004829"/>
    </source>
</evidence>
<dbReference type="NCBIfam" id="TIGR03462">
    <property type="entry name" value="CarR_dom_SF"/>
    <property type="match status" value="1"/>
</dbReference>
<dbReference type="GO" id="GO:0016117">
    <property type="term" value="P:carotenoid biosynthetic process"/>
    <property type="evidence" value="ECO:0007669"/>
    <property type="project" value="UniProtKB-KW"/>
</dbReference>
<comment type="pathway">
    <text evidence="2">Carotenoid biosynthesis.</text>
</comment>
<dbReference type="InterPro" id="IPR017825">
    <property type="entry name" value="Lycopene_cyclase_dom"/>
</dbReference>
<evidence type="ECO:0000256" key="7">
    <source>
        <dbReference type="ARBA" id="ARBA00023235"/>
    </source>
</evidence>
<keyword evidence="11" id="KW-1185">Reference proteome</keyword>
<evidence type="ECO:0000256" key="8">
    <source>
        <dbReference type="SAM" id="Phobius"/>
    </source>
</evidence>
<keyword evidence="7" id="KW-0413">Isomerase</keyword>
<dbReference type="RefSeq" id="WP_092258946.1">
    <property type="nucleotide sequence ID" value="NZ_CP047199.1"/>
</dbReference>
<feature type="transmembrane region" description="Helical" evidence="8">
    <location>
        <begin position="31"/>
        <end position="56"/>
    </location>
</feature>
<organism evidence="10 11">
    <name type="scientific">Corynebacterium cystitidis DSM 20524</name>
    <dbReference type="NCBI Taxonomy" id="1121357"/>
    <lineage>
        <taxon>Bacteria</taxon>
        <taxon>Bacillati</taxon>
        <taxon>Actinomycetota</taxon>
        <taxon>Actinomycetes</taxon>
        <taxon>Mycobacteriales</taxon>
        <taxon>Corynebacteriaceae</taxon>
        <taxon>Corynebacterium</taxon>
    </lineage>
</organism>
<comment type="subcellular location">
    <subcellularLocation>
        <location evidence="1">Membrane</location>
        <topology evidence="1">Multi-pass membrane protein</topology>
    </subcellularLocation>
</comment>
<dbReference type="Pfam" id="PF18916">
    <property type="entry name" value="Lycopene_cyc"/>
    <property type="match status" value="1"/>
</dbReference>
<evidence type="ECO:0000259" key="9">
    <source>
        <dbReference type="Pfam" id="PF18916"/>
    </source>
</evidence>
<reference evidence="11" key="1">
    <citation type="submission" date="2016-10" db="EMBL/GenBank/DDBJ databases">
        <authorList>
            <person name="Varghese N."/>
            <person name="Submissions S."/>
        </authorList>
    </citation>
    <scope>NUCLEOTIDE SEQUENCE [LARGE SCALE GENOMIC DNA]</scope>
    <source>
        <strain evidence="11">DSM 20524</strain>
    </source>
</reference>
<protein>
    <submittedName>
        <fullName evidence="10">Lycopene cyclase domain-containing protein</fullName>
    </submittedName>
</protein>
<accession>A0A1H9U4Z8</accession>
<evidence type="ECO:0000256" key="1">
    <source>
        <dbReference type="ARBA" id="ARBA00004141"/>
    </source>
</evidence>
<sequence>MTYLLISLPFLIVAVLVWVQRHHVYRRQPAVTLLVLAIVTVLTIIFDNLMIAFGNVDYGTEQNLGIYLGLMPIEDLFYPLFATLIITAVWPPQERRR</sequence>
<feature type="transmembrane region" description="Helical" evidence="8">
    <location>
        <begin position="76"/>
        <end position="92"/>
    </location>
</feature>
<dbReference type="STRING" id="1121357.SAMN05661109_01670"/>
<name>A0A1H9U4Z8_9CORY</name>
<evidence type="ECO:0000256" key="3">
    <source>
        <dbReference type="ARBA" id="ARBA00022692"/>
    </source>
</evidence>
<dbReference type="AlphaFoldDB" id="A0A1H9U4Z8"/>
<proteinExistence type="predicted"/>
<keyword evidence="6 8" id="KW-0472">Membrane</keyword>
<keyword evidence="3 8" id="KW-0812">Transmembrane</keyword>